<dbReference type="SUPFAM" id="SSF50978">
    <property type="entry name" value="WD40 repeat-like"/>
    <property type="match status" value="2"/>
</dbReference>
<feature type="repeat" description="WD" evidence="3">
    <location>
        <begin position="1090"/>
        <end position="1115"/>
    </location>
</feature>
<dbReference type="InterPro" id="IPR027417">
    <property type="entry name" value="P-loop_NTPase"/>
</dbReference>
<evidence type="ECO:0000256" key="2">
    <source>
        <dbReference type="ARBA" id="ARBA00022737"/>
    </source>
</evidence>
<accession>A0A1H2US51</accession>
<feature type="repeat" description="WD" evidence="3">
    <location>
        <begin position="1168"/>
        <end position="1199"/>
    </location>
</feature>
<dbReference type="InterPro" id="IPR049052">
    <property type="entry name" value="nSTAND1"/>
</dbReference>
<dbReference type="InterPro" id="IPR020472">
    <property type="entry name" value="WD40_PAC1"/>
</dbReference>
<evidence type="ECO:0000256" key="3">
    <source>
        <dbReference type="PROSITE-ProRule" id="PRU00221"/>
    </source>
</evidence>
<feature type="repeat" description="WD" evidence="3">
    <location>
        <begin position="872"/>
        <end position="902"/>
    </location>
</feature>
<feature type="repeat" description="WD" evidence="3">
    <location>
        <begin position="1133"/>
        <end position="1157"/>
    </location>
</feature>
<evidence type="ECO:0000313" key="5">
    <source>
        <dbReference type="EMBL" id="SDW58947.1"/>
    </source>
</evidence>
<keyword evidence="1 3" id="KW-0853">WD repeat</keyword>
<feature type="repeat" description="WD" evidence="3">
    <location>
        <begin position="706"/>
        <end position="747"/>
    </location>
</feature>
<feature type="repeat" description="WD" evidence="3">
    <location>
        <begin position="756"/>
        <end position="779"/>
    </location>
</feature>
<dbReference type="AlphaFoldDB" id="A0A1H2US51"/>
<keyword evidence="2" id="KW-0677">Repeat</keyword>
<feature type="domain" description="Novel STAND NTPase 1" evidence="4">
    <location>
        <begin position="104"/>
        <end position="481"/>
    </location>
</feature>
<evidence type="ECO:0000256" key="1">
    <source>
        <dbReference type="ARBA" id="ARBA00022574"/>
    </source>
</evidence>
<feature type="repeat" description="WD" evidence="3">
    <location>
        <begin position="628"/>
        <end position="650"/>
    </location>
</feature>
<dbReference type="PANTHER" id="PTHR19848">
    <property type="entry name" value="WD40 REPEAT PROTEIN"/>
    <property type="match status" value="1"/>
</dbReference>
<feature type="repeat" description="WD" evidence="3">
    <location>
        <begin position="955"/>
        <end position="986"/>
    </location>
</feature>
<dbReference type="PRINTS" id="PR00320">
    <property type="entry name" value="GPROTEINBRPT"/>
</dbReference>
<reference evidence="5 6" key="1">
    <citation type="submission" date="2016-10" db="EMBL/GenBank/DDBJ databases">
        <authorList>
            <person name="de Groot N.N."/>
        </authorList>
    </citation>
    <scope>NUCLEOTIDE SEQUENCE [LARGE SCALE GENOMIC DNA]</scope>
    <source>
        <strain evidence="5 6">CPCC 202699</strain>
    </source>
</reference>
<dbReference type="InterPro" id="IPR036322">
    <property type="entry name" value="WD40_repeat_dom_sf"/>
</dbReference>
<sequence>MGRPERAIDPTAGPLQAFAVELRQLRETARRPSYRELARRSHYSVTVLSEAAGGDALPTLAVTLAYVRACGGDDSVWAERWRALEAQLGVKDSPERTDKTDLAPYLGLATFQSADAERFFGRGKLIDELCKRLTESPFLAVFGPSGIGKSSLLRAGLIPALQNDHSGDGRHWLPVVITPGEYPAAELFAKLTESQGAPVTGSRIRDILEGKSAQTGLLIIVDQFEEVFTLCRDRRERDEFISTLLDAVDERDGRIRVVLGVRADFYAHCAEHPPLVAALRDRQLLVGPMAEEDLRSVILEPASIAGLKVEQALVEAVLADAADQPGALPLVSHALRETWSRRRGRILSVAAYRDTGGVRGALARTADRAFGALDADGQKLAKQLLLRLTSLTDGADYTRRRARHGELLDNPNGVAIARVLEQLAQARLISIDEDNVTIAHEALIRNWPLLRTWLAEDRELLRQHRKLTEAAAEWDKHGRDDGFLYRGTRLASYHDFPADRLNDLELAFLSEGRATVARERAARRRRLRITSITCGAAATVVLMLATLAGMALMRADRANAGKDSAYSRQLAAAARVQLQIDPELGLLLAKKAVDAAPTEEAATALRQAIVDTKVRAVLPTGHGPTYGIAYSADGRLEATSGEDGTVRLWERTGHSMPGSTPRLLSGHNGPLRTPVFSPDSRSVAAAANDGAILIWDVAAGGEPRVLRGPAGTTWAVRFSPDGKQLASAHNDGTARLWNLATGTEARVLRGHTRALALAFSPDGTALATGGSDATVRIWDPATETEPVILRGHGNTVGAVAFSPDGKQIASGSTDGTVRLWQNPGKDPVVLRGNNGTVDAVDFSPDGQRIASAGGDGSVRIWDTTASTDPLVLPGHKGSVPGIAFSPDGQELASASMDGTVRISDPTGLGAPQVLHGHEGAVWSVAVSPDGRRIVSGGDDGIVRVWPSDGRDPLNLKGHTKAVLATAFSPDGKRVASAGEDGTLRIWPLDQPGAPVVRTADDRGLVWTVAFTPDGRHVITGGNDGIVRVWSTDGSGTPLLLRGHEGGVRNVAVSPDGKRIASAGYDGTVRIWNTDATGVPMVLRGHERGMVWSVAFSPDGKWIASGGNDGTVRIWSADGAGAPLVLRGHQGGPVWSVAFSPDENWIASTGDDGTIRIWGDEGNHSSFAARGFGAPVNLLAFAPDSRQLVTANGDGTIRVWHCEACDSLDLVRSLADARTTRELTPAERRLFLGDATG</sequence>
<feature type="repeat" description="WD" evidence="3">
    <location>
        <begin position="789"/>
        <end position="821"/>
    </location>
</feature>
<dbReference type="STRING" id="589385.SAMN05421504_101982"/>
<dbReference type="Gene3D" id="3.40.50.300">
    <property type="entry name" value="P-loop containing nucleotide triphosphate hydrolases"/>
    <property type="match status" value="1"/>
</dbReference>
<dbReference type="SMART" id="SM00320">
    <property type="entry name" value="WD40"/>
    <property type="match status" value="14"/>
</dbReference>
<keyword evidence="6" id="KW-1185">Reference proteome</keyword>
<name>A0A1H2US51_9PSEU</name>
<evidence type="ECO:0000313" key="6">
    <source>
        <dbReference type="Proteomes" id="UP000199515"/>
    </source>
</evidence>
<dbReference type="Pfam" id="PF00400">
    <property type="entry name" value="WD40"/>
    <property type="match status" value="14"/>
</dbReference>
<feature type="repeat" description="WD" evidence="3">
    <location>
        <begin position="664"/>
        <end position="705"/>
    </location>
</feature>
<dbReference type="SUPFAM" id="SSF50956">
    <property type="entry name" value="Thermostable phytase (3-phytase)"/>
    <property type="match status" value="1"/>
</dbReference>
<proteinExistence type="predicted"/>
<dbReference type="PANTHER" id="PTHR19848:SF8">
    <property type="entry name" value="F-BOX AND WD REPEAT DOMAIN CONTAINING 7"/>
    <property type="match status" value="1"/>
</dbReference>
<dbReference type="PROSITE" id="PS50294">
    <property type="entry name" value="WD_REPEATS_REGION"/>
    <property type="match status" value="13"/>
</dbReference>
<dbReference type="CDD" id="cd00200">
    <property type="entry name" value="WD40"/>
    <property type="match status" value="2"/>
</dbReference>
<dbReference type="InterPro" id="IPR015943">
    <property type="entry name" value="WD40/YVTN_repeat-like_dom_sf"/>
</dbReference>
<dbReference type="SUPFAM" id="SSF52540">
    <property type="entry name" value="P-loop containing nucleoside triphosphate hydrolases"/>
    <property type="match status" value="1"/>
</dbReference>
<dbReference type="InterPro" id="IPR001680">
    <property type="entry name" value="WD40_rpt"/>
</dbReference>
<feature type="repeat" description="WD" evidence="3">
    <location>
        <begin position="914"/>
        <end position="945"/>
    </location>
</feature>
<gene>
    <name evidence="5" type="ORF">SAMN05421504_101982</name>
</gene>
<dbReference type="PROSITE" id="PS50082">
    <property type="entry name" value="WD_REPEATS_2"/>
    <property type="match status" value="14"/>
</dbReference>
<feature type="repeat" description="WD" evidence="3">
    <location>
        <begin position="998"/>
        <end position="1030"/>
    </location>
</feature>
<dbReference type="EMBL" id="FNON01000001">
    <property type="protein sequence ID" value="SDW58947.1"/>
    <property type="molecule type" value="Genomic_DNA"/>
</dbReference>
<dbReference type="Pfam" id="PF20703">
    <property type="entry name" value="nSTAND1"/>
    <property type="match status" value="1"/>
</dbReference>
<dbReference type="Proteomes" id="UP000199515">
    <property type="component" value="Unassembled WGS sequence"/>
</dbReference>
<organism evidence="5 6">
    <name type="scientific">Amycolatopsis xylanica</name>
    <dbReference type="NCBI Taxonomy" id="589385"/>
    <lineage>
        <taxon>Bacteria</taxon>
        <taxon>Bacillati</taxon>
        <taxon>Actinomycetota</taxon>
        <taxon>Actinomycetes</taxon>
        <taxon>Pseudonocardiales</taxon>
        <taxon>Pseudonocardiaceae</taxon>
        <taxon>Amycolatopsis</taxon>
    </lineage>
</organism>
<evidence type="ECO:0000259" key="4">
    <source>
        <dbReference type="Pfam" id="PF20703"/>
    </source>
</evidence>
<protein>
    <submittedName>
        <fullName evidence="5">WD40 repeat</fullName>
    </submittedName>
</protein>
<dbReference type="Gene3D" id="2.130.10.10">
    <property type="entry name" value="YVTN repeat-like/Quinoprotein amine dehydrogenase"/>
    <property type="match status" value="4"/>
</dbReference>
<dbReference type="OrthoDB" id="192618at2"/>
<feature type="repeat" description="WD" evidence="3">
    <location>
        <begin position="830"/>
        <end position="862"/>
    </location>
</feature>
<dbReference type="InterPro" id="IPR019775">
    <property type="entry name" value="WD40_repeat_CS"/>
</dbReference>
<dbReference type="PROSITE" id="PS00678">
    <property type="entry name" value="WD_REPEATS_1"/>
    <property type="match status" value="2"/>
</dbReference>
<feature type="repeat" description="WD" evidence="3">
    <location>
        <begin position="1040"/>
        <end position="1072"/>
    </location>
</feature>
<dbReference type="RefSeq" id="WP_143046983.1">
    <property type="nucleotide sequence ID" value="NZ_FNON01000001.1"/>
</dbReference>